<keyword evidence="2" id="KW-1185">Reference proteome</keyword>
<gene>
    <name evidence="1" type="ORF">CGOC_LOCUS11654</name>
</gene>
<dbReference type="OrthoDB" id="5874858at2759"/>
<reference evidence="1 2" key="1">
    <citation type="submission" date="2018-11" db="EMBL/GenBank/DDBJ databases">
        <authorList>
            <consortium name="Pathogen Informatics"/>
        </authorList>
    </citation>
    <scope>NUCLEOTIDE SEQUENCE [LARGE SCALE GENOMIC DNA]</scope>
</reference>
<organism evidence="1 2">
    <name type="scientific">Cylicostephanus goldi</name>
    <name type="common">Nematode worm</name>
    <dbReference type="NCBI Taxonomy" id="71465"/>
    <lineage>
        <taxon>Eukaryota</taxon>
        <taxon>Metazoa</taxon>
        <taxon>Ecdysozoa</taxon>
        <taxon>Nematoda</taxon>
        <taxon>Chromadorea</taxon>
        <taxon>Rhabditida</taxon>
        <taxon>Rhabditina</taxon>
        <taxon>Rhabditomorpha</taxon>
        <taxon>Strongyloidea</taxon>
        <taxon>Strongylidae</taxon>
        <taxon>Cylicostephanus</taxon>
    </lineage>
</organism>
<sequence length="84" mass="9414">MEHVPEAQSRLHDGNRFLQFQTGLHIYYSTKTIEGARTDGLYALVADGVHDLQPDATNKRGQLYTIHGVCNDTIDVPLVPLGWH</sequence>
<dbReference type="Proteomes" id="UP000271889">
    <property type="component" value="Unassembled WGS sequence"/>
</dbReference>
<proteinExistence type="predicted"/>
<evidence type="ECO:0000313" key="1">
    <source>
        <dbReference type="EMBL" id="VDN30853.1"/>
    </source>
</evidence>
<dbReference type="EMBL" id="UYRV01117833">
    <property type="protein sequence ID" value="VDN30853.1"/>
    <property type="molecule type" value="Genomic_DNA"/>
</dbReference>
<protein>
    <submittedName>
        <fullName evidence="1">Uncharacterized protein</fullName>
    </submittedName>
</protein>
<name>A0A3P7N2P3_CYLGO</name>
<dbReference type="AlphaFoldDB" id="A0A3P7N2P3"/>
<accession>A0A3P7N2P3</accession>
<evidence type="ECO:0000313" key="2">
    <source>
        <dbReference type="Proteomes" id="UP000271889"/>
    </source>
</evidence>